<keyword evidence="1" id="KW-0805">Transcription regulation</keyword>
<dbReference type="PRINTS" id="PR00455">
    <property type="entry name" value="HTHTETR"/>
</dbReference>
<dbReference type="Gene3D" id="1.10.357.10">
    <property type="entry name" value="Tetracycline Repressor, domain 2"/>
    <property type="match status" value="1"/>
</dbReference>
<feature type="DNA-binding region" description="H-T-H motif" evidence="4">
    <location>
        <begin position="29"/>
        <end position="48"/>
    </location>
</feature>
<feature type="domain" description="HTH tetR-type" evidence="5">
    <location>
        <begin position="6"/>
        <end position="66"/>
    </location>
</feature>
<sequence length="193" mass="20616">MARVREFDTDTAVEAAMNAFRTKGYEGTSVQDLVDATGVGRGSLYAAFGSKEGLYLAAMDRYREQYALPLVEVLRSGAPGRELLREVLVAAVDEIARDGSRRACLIVGAAMERVAHDPRVATHVESTTALLEDALAQVVAQAQADGQVSGKRDARDLARYLVVTMHGLRVMGAINPDREALTAVVDAALDALG</sequence>
<dbReference type="SUPFAM" id="SSF46689">
    <property type="entry name" value="Homeodomain-like"/>
    <property type="match status" value="1"/>
</dbReference>
<dbReference type="Proteomes" id="UP000198280">
    <property type="component" value="Unassembled WGS sequence"/>
</dbReference>
<dbReference type="InterPro" id="IPR009057">
    <property type="entry name" value="Homeodomain-like_sf"/>
</dbReference>
<protein>
    <submittedName>
        <fullName evidence="6">Transcriptional regulator, TetR family</fullName>
    </submittedName>
</protein>
<keyword evidence="2 4" id="KW-0238">DNA-binding</keyword>
<name>A0A239DPE5_9ACTN</name>
<dbReference type="InterPro" id="IPR023772">
    <property type="entry name" value="DNA-bd_HTH_TetR-type_CS"/>
</dbReference>
<dbReference type="Pfam" id="PF00440">
    <property type="entry name" value="TetR_N"/>
    <property type="match status" value="1"/>
</dbReference>
<evidence type="ECO:0000259" key="5">
    <source>
        <dbReference type="PROSITE" id="PS50977"/>
    </source>
</evidence>
<keyword evidence="7" id="KW-1185">Reference proteome</keyword>
<evidence type="ECO:0000256" key="1">
    <source>
        <dbReference type="ARBA" id="ARBA00023015"/>
    </source>
</evidence>
<evidence type="ECO:0000256" key="3">
    <source>
        <dbReference type="ARBA" id="ARBA00023163"/>
    </source>
</evidence>
<evidence type="ECO:0000256" key="4">
    <source>
        <dbReference type="PROSITE-ProRule" id="PRU00335"/>
    </source>
</evidence>
<organism evidence="6 7">
    <name type="scientific">Actinacidiphila glaucinigra</name>
    <dbReference type="NCBI Taxonomy" id="235986"/>
    <lineage>
        <taxon>Bacteria</taxon>
        <taxon>Bacillati</taxon>
        <taxon>Actinomycetota</taxon>
        <taxon>Actinomycetes</taxon>
        <taxon>Kitasatosporales</taxon>
        <taxon>Streptomycetaceae</taxon>
        <taxon>Actinacidiphila</taxon>
    </lineage>
</organism>
<dbReference type="RefSeq" id="WP_089223682.1">
    <property type="nucleotide sequence ID" value="NZ_FZOF01000005.1"/>
</dbReference>
<dbReference type="InterPro" id="IPR001647">
    <property type="entry name" value="HTH_TetR"/>
</dbReference>
<dbReference type="PANTHER" id="PTHR47506">
    <property type="entry name" value="TRANSCRIPTIONAL REGULATORY PROTEIN"/>
    <property type="match status" value="1"/>
</dbReference>
<dbReference type="Gene3D" id="1.10.10.60">
    <property type="entry name" value="Homeodomain-like"/>
    <property type="match status" value="1"/>
</dbReference>
<evidence type="ECO:0000313" key="7">
    <source>
        <dbReference type="Proteomes" id="UP000198280"/>
    </source>
</evidence>
<dbReference type="GO" id="GO:0003677">
    <property type="term" value="F:DNA binding"/>
    <property type="evidence" value="ECO:0007669"/>
    <property type="project" value="UniProtKB-UniRule"/>
</dbReference>
<dbReference type="EMBL" id="FZOF01000005">
    <property type="protein sequence ID" value="SNS34386.1"/>
    <property type="molecule type" value="Genomic_DNA"/>
</dbReference>
<keyword evidence="3" id="KW-0804">Transcription</keyword>
<accession>A0A239DPE5</accession>
<dbReference type="PANTHER" id="PTHR47506:SF1">
    <property type="entry name" value="HTH-TYPE TRANSCRIPTIONAL REGULATOR YJDC"/>
    <property type="match status" value="1"/>
</dbReference>
<dbReference type="PROSITE" id="PS01081">
    <property type="entry name" value="HTH_TETR_1"/>
    <property type="match status" value="1"/>
</dbReference>
<evidence type="ECO:0000313" key="6">
    <source>
        <dbReference type="EMBL" id="SNS34386.1"/>
    </source>
</evidence>
<dbReference type="InterPro" id="IPR036271">
    <property type="entry name" value="Tet_transcr_reg_TetR-rel_C_sf"/>
</dbReference>
<dbReference type="OrthoDB" id="9805134at2"/>
<dbReference type="PROSITE" id="PS50977">
    <property type="entry name" value="HTH_TETR_2"/>
    <property type="match status" value="1"/>
</dbReference>
<reference evidence="6 7" key="1">
    <citation type="submission" date="2017-06" db="EMBL/GenBank/DDBJ databases">
        <authorList>
            <person name="Kim H.J."/>
            <person name="Triplett B.A."/>
        </authorList>
    </citation>
    <scope>NUCLEOTIDE SEQUENCE [LARGE SCALE GENOMIC DNA]</scope>
    <source>
        <strain evidence="6 7">CGMCC 4.1858</strain>
    </source>
</reference>
<dbReference type="SUPFAM" id="SSF48498">
    <property type="entry name" value="Tetracyclin repressor-like, C-terminal domain"/>
    <property type="match status" value="1"/>
</dbReference>
<dbReference type="InterPro" id="IPR011075">
    <property type="entry name" value="TetR_C"/>
</dbReference>
<dbReference type="Pfam" id="PF16925">
    <property type="entry name" value="TetR_C_13"/>
    <property type="match status" value="1"/>
</dbReference>
<gene>
    <name evidence="6" type="ORF">SAMN05216252_10598</name>
</gene>
<proteinExistence type="predicted"/>
<evidence type="ECO:0000256" key="2">
    <source>
        <dbReference type="ARBA" id="ARBA00023125"/>
    </source>
</evidence>
<dbReference type="AlphaFoldDB" id="A0A239DPE5"/>